<organism evidence="3 4">
    <name type="scientific">Sphingomonas echinoides</name>
    <dbReference type="NCBI Taxonomy" id="59803"/>
    <lineage>
        <taxon>Bacteria</taxon>
        <taxon>Pseudomonadati</taxon>
        <taxon>Pseudomonadota</taxon>
        <taxon>Alphaproteobacteria</taxon>
        <taxon>Sphingomonadales</taxon>
        <taxon>Sphingomonadaceae</taxon>
        <taxon>Sphingomonas</taxon>
    </lineage>
</organism>
<feature type="domain" description="Ubiquinol-cytochrome c chaperone" evidence="2">
    <location>
        <begin position="40"/>
        <end position="172"/>
    </location>
</feature>
<name>A0ABU4PJT5_9SPHN</name>
<dbReference type="InterPro" id="IPR021150">
    <property type="entry name" value="Ubiq_cyt_c_chap"/>
</dbReference>
<dbReference type="RefSeq" id="WP_010405828.1">
    <property type="nucleotide sequence ID" value="NZ_JAWXXV010000001.1"/>
</dbReference>
<reference evidence="3 4" key="1">
    <citation type="submission" date="2023-11" db="EMBL/GenBank/DDBJ databases">
        <title>MicrobeMod: A computational toolkit for identifying prokaryotic methylation and restriction-modification with nanopore sequencing.</title>
        <authorList>
            <person name="Crits-Christoph A."/>
            <person name="Kang S.C."/>
            <person name="Lee H."/>
            <person name="Ostrov N."/>
        </authorList>
    </citation>
    <scope>NUCLEOTIDE SEQUENCE [LARGE SCALE GENOMIC DNA]</scope>
    <source>
        <strain evidence="3 4">ATCC 14820</strain>
    </source>
</reference>
<evidence type="ECO:0000259" key="2">
    <source>
        <dbReference type="Pfam" id="PF03981"/>
    </source>
</evidence>
<sequence length="174" mass="18236">MGNKVLGWLTRLLGGERDTVALRLYTSVIERARAPHWYEAGGVPDTLDGRFDMVAAVLALVLLRLEGDAGSAAVSARLTERFVTDMDGQLRESGIGDIGVGKHIGKMMSMLGGRLGAYRDGLALGDLATALQRNLYRGIAPTPAALAHTQAALIAFRDALAATPAAAVIAGDLP</sequence>
<evidence type="ECO:0000313" key="3">
    <source>
        <dbReference type="EMBL" id="MDX5982979.1"/>
    </source>
</evidence>
<gene>
    <name evidence="3" type="ORF">SIL82_01795</name>
</gene>
<dbReference type="Proteomes" id="UP001279660">
    <property type="component" value="Unassembled WGS sequence"/>
</dbReference>
<protein>
    <submittedName>
        <fullName evidence="3">Ubiquinol-cytochrome C chaperone family protein</fullName>
    </submittedName>
</protein>
<comment type="caution">
    <text evidence="3">The sequence shown here is derived from an EMBL/GenBank/DDBJ whole genome shotgun (WGS) entry which is preliminary data.</text>
</comment>
<keyword evidence="4" id="KW-1185">Reference proteome</keyword>
<comment type="similarity">
    <text evidence="1">Belongs to the UPF0174 family.</text>
</comment>
<proteinExistence type="inferred from homology"/>
<evidence type="ECO:0000256" key="1">
    <source>
        <dbReference type="ARBA" id="ARBA00006436"/>
    </source>
</evidence>
<dbReference type="EMBL" id="JAWXXV010000001">
    <property type="protein sequence ID" value="MDX5982979.1"/>
    <property type="molecule type" value="Genomic_DNA"/>
</dbReference>
<evidence type="ECO:0000313" key="4">
    <source>
        <dbReference type="Proteomes" id="UP001279660"/>
    </source>
</evidence>
<accession>A0ABU4PJT5</accession>
<dbReference type="Pfam" id="PF03981">
    <property type="entry name" value="Ubiq_cyt_C_chap"/>
    <property type="match status" value="1"/>
</dbReference>